<dbReference type="EMBL" id="CP128399">
    <property type="protein sequence ID" value="WJW66256.1"/>
    <property type="molecule type" value="Genomic_DNA"/>
</dbReference>
<feature type="domain" description="Asparagine synthetase" evidence="9">
    <location>
        <begin position="200"/>
        <end position="551"/>
    </location>
</feature>
<dbReference type="EC" id="6.3.5.4" evidence="3"/>
<evidence type="ECO:0000313" key="12">
    <source>
        <dbReference type="EMBL" id="WJW66256.1"/>
    </source>
</evidence>
<evidence type="ECO:0000256" key="4">
    <source>
        <dbReference type="ARBA" id="ARBA00022741"/>
    </source>
</evidence>
<dbReference type="CDD" id="cd01991">
    <property type="entry name" value="Asn_synthase_B_C"/>
    <property type="match status" value="1"/>
</dbReference>
<evidence type="ECO:0000313" key="13">
    <source>
        <dbReference type="Proteomes" id="UP000521676"/>
    </source>
</evidence>
<evidence type="ECO:0000256" key="5">
    <source>
        <dbReference type="ARBA" id="ARBA00022840"/>
    </source>
</evidence>
<evidence type="ECO:0000259" key="10">
    <source>
        <dbReference type="Pfam" id="PF13537"/>
    </source>
</evidence>
<evidence type="ECO:0000256" key="7">
    <source>
        <dbReference type="ARBA" id="ARBA00048741"/>
    </source>
</evidence>
<dbReference type="Gene3D" id="3.60.20.10">
    <property type="entry name" value="Glutamine Phosphoribosylpyrophosphate, subunit 1, domain 1"/>
    <property type="match status" value="1"/>
</dbReference>
<evidence type="ECO:0000313" key="11">
    <source>
        <dbReference type="EMBL" id="NWJ44363.1"/>
    </source>
</evidence>
<dbReference type="PANTHER" id="PTHR43284">
    <property type="entry name" value="ASPARAGINE SYNTHETASE (GLUTAMINE-HYDROLYZING)"/>
    <property type="match status" value="1"/>
</dbReference>
<dbReference type="Pfam" id="PF13537">
    <property type="entry name" value="GATase_7"/>
    <property type="match status" value="1"/>
</dbReference>
<comment type="catalytic activity">
    <reaction evidence="7">
        <text>L-aspartate + L-glutamine + ATP + H2O = L-asparagine + L-glutamate + AMP + diphosphate + H(+)</text>
        <dbReference type="Rhea" id="RHEA:12228"/>
        <dbReference type="ChEBI" id="CHEBI:15377"/>
        <dbReference type="ChEBI" id="CHEBI:15378"/>
        <dbReference type="ChEBI" id="CHEBI:29985"/>
        <dbReference type="ChEBI" id="CHEBI:29991"/>
        <dbReference type="ChEBI" id="CHEBI:30616"/>
        <dbReference type="ChEBI" id="CHEBI:33019"/>
        <dbReference type="ChEBI" id="CHEBI:58048"/>
        <dbReference type="ChEBI" id="CHEBI:58359"/>
        <dbReference type="ChEBI" id="CHEBI:456215"/>
        <dbReference type="EC" id="6.3.5.4"/>
    </reaction>
</comment>
<dbReference type="Gene3D" id="3.40.50.620">
    <property type="entry name" value="HUPs"/>
    <property type="match status" value="1"/>
</dbReference>
<dbReference type="Proteomes" id="UP001431572">
    <property type="component" value="Chromosome 1"/>
</dbReference>
<protein>
    <recommendedName>
        <fullName evidence="3">asparagine synthase (glutamine-hydrolyzing)</fullName>
        <ecNumber evidence="3">6.3.5.4</ecNumber>
    </recommendedName>
</protein>
<feature type="site" description="Important for beta-aspartyl-AMP intermediate formation" evidence="8">
    <location>
        <position position="325"/>
    </location>
</feature>
<reference evidence="12" key="2">
    <citation type="journal article" date="2024" name="Nature">
        <title>Anoxygenic phototroph of the Chloroflexota uses a type I reaction centre.</title>
        <authorList>
            <person name="Tsuji J.M."/>
            <person name="Shaw N.A."/>
            <person name="Nagashima S."/>
            <person name="Venkiteswaran J.J."/>
            <person name="Schiff S.L."/>
            <person name="Watanabe T."/>
            <person name="Fukui M."/>
            <person name="Hanada S."/>
            <person name="Tank M."/>
            <person name="Neufeld J.D."/>
        </authorList>
    </citation>
    <scope>NUCLEOTIDE SEQUENCE</scope>
    <source>
        <strain evidence="12">L227-S17</strain>
    </source>
</reference>
<evidence type="ECO:0000256" key="2">
    <source>
        <dbReference type="ARBA" id="ARBA00005752"/>
    </source>
</evidence>
<sequence length="559" mass="62036">MLVGYCGNEPKNPTLFEQVAKSCGQPLIVRFNSYGGLAANKLYTTKTGALLAIEGTLLDTSGEELSATLENQVAAVLAETQGQWAIAYLSEKLTLARDHFGACQLFYARAGSTVWFSSSLRLLLTIPEIARTRKLNLEALYAYLAFSFIPAPYTLLQNVQAVPPATALTFDSTLPHALDLFPLPETDINPLTLTDWQAALQTRLESAMRRRLPNPTKEVALSLSGGLDSSAVGAWLKHLNIKFRAFHLDFGDGFNGEGYQARNVAQHLGVPLEIIPIAPGKDTGRALQEMVRELEQPFGDPVTLPLHMLYRTIAQQGYSTVFNGEGGDQLFAGWPNKAMFAAELYGAEDRAESYLHTFHHFYGKQIAAHLFGERLNEVAKATDLRRIIEPYLETPPLSGLFARLRWTNYRLKGSQNIMPRAATLARAAGLEMHAPLFDLDLARFALTIPGDMLQNGSVEKYLFKLTLGNMLTPEIIELPKRGMGVPAAEWCLGALRPLVKELVGKNLLKRGLFRPDYVRQLLAGEDLPSEIRARRVGEKLWQLLILELWLQLFFDGKAL</sequence>
<evidence type="ECO:0000256" key="8">
    <source>
        <dbReference type="PIRSR" id="PIRSR001589-3"/>
    </source>
</evidence>
<keyword evidence="6" id="KW-0028">Amino-acid biosynthesis</keyword>
<evidence type="ECO:0000313" key="14">
    <source>
        <dbReference type="Proteomes" id="UP001431572"/>
    </source>
</evidence>
<keyword evidence="4" id="KW-0547">Nucleotide-binding</keyword>
<evidence type="ECO:0000259" key="9">
    <source>
        <dbReference type="Pfam" id="PF00733"/>
    </source>
</evidence>
<dbReference type="RefSeq" id="WP_341468139.1">
    <property type="nucleotide sequence ID" value="NZ_CP128399.1"/>
</dbReference>
<dbReference type="GO" id="GO:0005829">
    <property type="term" value="C:cytosol"/>
    <property type="evidence" value="ECO:0007669"/>
    <property type="project" value="TreeGrafter"/>
</dbReference>
<organism evidence="11 13">
    <name type="scientific">Candidatus Chlorohelix allophototropha</name>
    <dbReference type="NCBI Taxonomy" id="3003348"/>
    <lineage>
        <taxon>Bacteria</taxon>
        <taxon>Bacillati</taxon>
        <taxon>Chloroflexota</taxon>
        <taxon>Chloroflexia</taxon>
        <taxon>Candidatus Chloroheliales</taxon>
        <taxon>Candidatus Chloroheliaceae</taxon>
        <taxon>Candidatus Chlorohelix</taxon>
    </lineage>
</organism>
<comment type="similarity">
    <text evidence="2">Belongs to the asparagine synthetase family.</text>
</comment>
<dbReference type="PIRSF" id="PIRSF001589">
    <property type="entry name" value="Asn_synthetase_glu-h"/>
    <property type="match status" value="1"/>
</dbReference>
<dbReference type="InterPro" id="IPR001962">
    <property type="entry name" value="Asn_synthase"/>
</dbReference>
<feature type="domain" description="Glutamine amidotransferase type-2" evidence="10">
    <location>
        <begin position="64"/>
        <end position="124"/>
    </location>
</feature>
<gene>
    <name evidence="11" type="ORF">HXX08_00645</name>
    <name evidence="12" type="ORF">OZ401_002048</name>
</gene>
<dbReference type="InterPro" id="IPR017932">
    <property type="entry name" value="GATase_2_dom"/>
</dbReference>
<accession>A0A8T7LU10</accession>
<reference evidence="11 13" key="1">
    <citation type="submission" date="2020-06" db="EMBL/GenBank/DDBJ databases">
        <title>Anoxygenic phototrophic Chloroflexota member uses a Type I reaction center.</title>
        <authorList>
            <person name="Tsuji J.M."/>
            <person name="Shaw N.A."/>
            <person name="Nagashima S."/>
            <person name="Venkiteswaran J."/>
            <person name="Schiff S.L."/>
            <person name="Hanada S."/>
            <person name="Tank M."/>
            <person name="Neufeld J.D."/>
        </authorList>
    </citation>
    <scope>NUCLEOTIDE SEQUENCE [LARGE SCALE GENOMIC DNA]</scope>
    <source>
        <strain evidence="11">L227-S17</strain>
    </source>
</reference>
<dbReference type="InterPro" id="IPR014729">
    <property type="entry name" value="Rossmann-like_a/b/a_fold"/>
</dbReference>
<dbReference type="Pfam" id="PF00733">
    <property type="entry name" value="Asn_synthase"/>
    <property type="match status" value="1"/>
</dbReference>
<keyword evidence="6" id="KW-0061">Asparagine biosynthesis</keyword>
<dbReference type="AlphaFoldDB" id="A0A8T7LU10"/>
<evidence type="ECO:0000256" key="3">
    <source>
        <dbReference type="ARBA" id="ARBA00012737"/>
    </source>
</evidence>
<comment type="pathway">
    <text evidence="1">Amino-acid biosynthesis; L-asparagine biosynthesis; L-asparagine from L-aspartate (L-Gln route): step 1/1.</text>
</comment>
<name>A0A8T7LU10_9CHLR</name>
<dbReference type="InterPro" id="IPR006426">
    <property type="entry name" value="Asn_synth_AEB"/>
</dbReference>
<dbReference type="InterPro" id="IPR051786">
    <property type="entry name" value="ASN_synthetase/amidase"/>
</dbReference>
<dbReference type="Proteomes" id="UP000521676">
    <property type="component" value="Unassembled WGS sequence"/>
</dbReference>
<dbReference type="GO" id="GO:0005524">
    <property type="term" value="F:ATP binding"/>
    <property type="evidence" value="ECO:0007669"/>
    <property type="project" value="UniProtKB-KW"/>
</dbReference>
<dbReference type="EMBL" id="JACATZ010000001">
    <property type="protein sequence ID" value="NWJ44363.1"/>
    <property type="molecule type" value="Genomic_DNA"/>
</dbReference>
<dbReference type="SUPFAM" id="SSF52402">
    <property type="entry name" value="Adenine nucleotide alpha hydrolases-like"/>
    <property type="match status" value="1"/>
</dbReference>
<dbReference type="GO" id="GO:0004066">
    <property type="term" value="F:asparagine synthase (glutamine-hydrolyzing) activity"/>
    <property type="evidence" value="ECO:0007669"/>
    <property type="project" value="UniProtKB-EC"/>
</dbReference>
<evidence type="ECO:0000256" key="6">
    <source>
        <dbReference type="ARBA" id="ARBA00022888"/>
    </source>
</evidence>
<dbReference type="SUPFAM" id="SSF56235">
    <property type="entry name" value="N-terminal nucleophile aminohydrolases (Ntn hydrolases)"/>
    <property type="match status" value="1"/>
</dbReference>
<keyword evidence="14" id="KW-1185">Reference proteome</keyword>
<proteinExistence type="inferred from homology"/>
<dbReference type="GO" id="GO:0006529">
    <property type="term" value="P:asparagine biosynthetic process"/>
    <property type="evidence" value="ECO:0007669"/>
    <property type="project" value="UniProtKB-KW"/>
</dbReference>
<evidence type="ECO:0000256" key="1">
    <source>
        <dbReference type="ARBA" id="ARBA00005187"/>
    </source>
</evidence>
<dbReference type="PANTHER" id="PTHR43284:SF1">
    <property type="entry name" value="ASPARAGINE SYNTHETASE"/>
    <property type="match status" value="1"/>
</dbReference>
<dbReference type="InterPro" id="IPR029055">
    <property type="entry name" value="Ntn_hydrolases_N"/>
</dbReference>
<keyword evidence="5" id="KW-0067">ATP-binding</keyword>